<proteinExistence type="predicted"/>
<accession>A0AAW0C3M3</accession>
<name>A0AAW0C3M3_9AGAR</name>
<organism evidence="1 2">
    <name type="scientific">Paramarasmius palmivorus</name>
    <dbReference type="NCBI Taxonomy" id="297713"/>
    <lineage>
        <taxon>Eukaryota</taxon>
        <taxon>Fungi</taxon>
        <taxon>Dikarya</taxon>
        <taxon>Basidiomycota</taxon>
        <taxon>Agaricomycotina</taxon>
        <taxon>Agaricomycetes</taxon>
        <taxon>Agaricomycetidae</taxon>
        <taxon>Agaricales</taxon>
        <taxon>Marasmiineae</taxon>
        <taxon>Marasmiaceae</taxon>
        <taxon>Paramarasmius</taxon>
    </lineage>
</organism>
<dbReference type="EMBL" id="JAYKXP010000061">
    <property type="protein sequence ID" value="KAK7033497.1"/>
    <property type="molecule type" value="Genomic_DNA"/>
</dbReference>
<sequence>MSPFISHTTFPHHYHHLPLKLPYSRVATYVLSKHSSRDAFRGTLSARLPAESDTSTLGTWSPGRSPLVVEIGVYYIRDANATSDYVDSAVKLLDDLGKALPFVATAFILLKVIVDAEKRARDSLACPCQPSSEPPQRQVIDQMNSVLKETAALVEAYRNQSGLARNKEKFETCAKALAEITKGLMMSLQIHQSVLIDTILQRNVPQDPQDEKAKRFVEKYGAGDQAVVEADKGLLKQSAEELKLSVSVEEEAMETLNANLGDLLRAHQAQLERRLDDTIRASLTSKEVDMEQTLICVQCEKESKQSINYAQAYSTALEESLCEFRVPSPFTVVLELGGGIFRFRRKVIFLMKYHFYEQPPEELEMSSSLEEFDIFSITYLPVAVKAMRYTLWGVVGQRAVAPVPAGVIPI</sequence>
<comment type="caution">
    <text evidence="1">The sequence shown here is derived from an EMBL/GenBank/DDBJ whole genome shotgun (WGS) entry which is preliminary data.</text>
</comment>
<dbReference type="AlphaFoldDB" id="A0AAW0C3M3"/>
<evidence type="ECO:0000313" key="2">
    <source>
        <dbReference type="Proteomes" id="UP001383192"/>
    </source>
</evidence>
<dbReference type="Proteomes" id="UP001383192">
    <property type="component" value="Unassembled WGS sequence"/>
</dbReference>
<reference evidence="1 2" key="1">
    <citation type="submission" date="2024-01" db="EMBL/GenBank/DDBJ databases">
        <title>A draft genome for a cacao thread blight-causing isolate of Paramarasmius palmivorus.</title>
        <authorList>
            <person name="Baruah I.K."/>
            <person name="Bukari Y."/>
            <person name="Amoako-Attah I."/>
            <person name="Meinhardt L.W."/>
            <person name="Bailey B.A."/>
            <person name="Cohen S.P."/>
        </authorList>
    </citation>
    <scope>NUCLEOTIDE SEQUENCE [LARGE SCALE GENOMIC DNA]</scope>
    <source>
        <strain evidence="1 2">GH-12</strain>
    </source>
</reference>
<gene>
    <name evidence="1" type="ORF">VNI00_012718</name>
</gene>
<protein>
    <submittedName>
        <fullName evidence="1">Uncharacterized protein</fullName>
    </submittedName>
</protein>
<evidence type="ECO:0000313" key="1">
    <source>
        <dbReference type="EMBL" id="KAK7033497.1"/>
    </source>
</evidence>
<keyword evidence="2" id="KW-1185">Reference proteome</keyword>